<keyword evidence="2" id="KW-1185">Reference proteome</keyword>
<sequence length="94" mass="10357">MIGSHRSGRRGCRRPCHDWRSGRSCSFSCPQSFPVYSLVLLQNADAKLSKRANDELDDGASRLLFQFVEALTQRVLPAFASGTNTAPDTIAVRS</sequence>
<name>L0NHE8_9HYPH</name>
<protein>
    <submittedName>
        <fullName evidence="1">Uncharacterized protein</fullName>
    </submittedName>
</protein>
<gene>
    <name evidence="1" type="ORF">NT26_1988</name>
</gene>
<accession>L0NHE8</accession>
<evidence type="ECO:0000313" key="2">
    <source>
        <dbReference type="Proteomes" id="UP000010792"/>
    </source>
</evidence>
<evidence type="ECO:0000313" key="1">
    <source>
        <dbReference type="EMBL" id="CCF19712.1"/>
    </source>
</evidence>
<proteinExistence type="predicted"/>
<dbReference type="EMBL" id="FO082820">
    <property type="protein sequence ID" value="CCF19712.1"/>
    <property type="molecule type" value="Genomic_DNA"/>
</dbReference>
<dbReference type="AlphaFoldDB" id="L0NHE8"/>
<dbReference type="KEGG" id="rht:NT26_1988"/>
<reference evidence="1 2" key="1">
    <citation type="journal article" date="2013" name="Genome Biol. Evol.">
        <title>Life in an arsenic-containing gold mine: genome and physiology of the autotrophic arsenite-oxidizing bacterium rhizobium sp. NT-26.</title>
        <authorList>
            <person name="Andres J."/>
            <person name="Arsene-Ploetze F."/>
            <person name="Barbe V."/>
            <person name="Brochier-Armanet C."/>
            <person name="Cleiss-Arnold J."/>
            <person name="Coppee J.Y."/>
            <person name="Dillies M.A."/>
            <person name="Geist"/>
            <person name="L"/>
            <person name="Joublin A."/>
            <person name="Koechler S."/>
            <person name="Lassalle F."/>
            <person name="Marchal M."/>
            <person name="Medigue C."/>
            <person name="Muller D."/>
            <person name="Nesme X."/>
            <person name="Plewniak F."/>
            <person name="Proux C."/>
            <person name="Ramirez-Bahena M.H."/>
            <person name="Schenowitz C."/>
            <person name="Sismeiro O."/>
            <person name="Vallenet D."/>
            <person name="Santini J.M."/>
            <person name="Bertin P.N."/>
        </authorList>
    </citation>
    <scope>NUCLEOTIDE SEQUENCE [LARGE SCALE GENOMIC DNA]</scope>
    <source>
        <strain evidence="1 2">NT-26</strain>
    </source>
</reference>
<organism evidence="1 2">
    <name type="scientific">Pseudorhizobium banfieldiae</name>
    <dbReference type="NCBI Taxonomy" id="1125847"/>
    <lineage>
        <taxon>Bacteria</taxon>
        <taxon>Pseudomonadati</taxon>
        <taxon>Pseudomonadota</taxon>
        <taxon>Alphaproteobacteria</taxon>
        <taxon>Hyphomicrobiales</taxon>
        <taxon>Rhizobiaceae</taxon>
        <taxon>Rhizobium/Agrobacterium group</taxon>
        <taxon>Pseudorhizobium</taxon>
    </lineage>
</organism>
<dbReference type="Proteomes" id="UP000010792">
    <property type="component" value="Chromosome"/>
</dbReference>